<proteinExistence type="predicted"/>
<protein>
    <submittedName>
        <fullName evidence="1">Uncharacterized protein</fullName>
    </submittedName>
</protein>
<organism evidence="1 2">
    <name type="scientific">Paramuricea clavata</name>
    <name type="common">Red gorgonian</name>
    <name type="synonym">Violescent sea-whip</name>
    <dbReference type="NCBI Taxonomy" id="317549"/>
    <lineage>
        <taxon>Eukaryota</taxon>
        <taxon>Metazoa</taxon>
        <taxon>Cnidaria</taxon>
        <taxon>Anthozoa</taxon>
        <taxon>Octocorallia</taxon>
        <taxon>Malacalcyonacea</taxon>
        <taxon>Plexauridae</taxon>
        <taxon>Paramuricea</taxon>
    </lineage>
</organism>
<comment type="caution">
    <text evidence="1">The sequence shown here is derived from an EMBL/GenBank/DDBJ whole genome shotgun (WGS) entry which is preliminary data.</text>
</comment>
<dbReference type="EMBL" id="CACRXK020002002">
    <property type="protein sequence ID" value="CAB3992212.1"/>
    <property type="molecule type" value="Genomic_DNA"/>
</dbReference>
<feature type="non-terminal residue" evidence="1">
    <location>
        <position position="1"/>
    </location>
</feature>
<dbReference type="AlphaFoldDB" id="A0A7D9HS52"/>
<dbReference type="Proteomes" id="UP001152795">
    <property type="component" value="Unassembled WGS sequence"/>
</dbReference>
<evidence type="ECO:0000313" key="2">
    <source>
        <dbReference type="Proteomes" id="UP001152795"/>
    </source>
</evidence>
<gene>
    <name evidence="1" type="ORF">PACLA_8A085011</name>
</gene>
<reference evidence="1" key="1">
    <citation type="submission" date="2020-04" db="EMBL/GenBank/DDBJ databases">
        <authorList>
            <person name="Alioto T."/>
            <person name="Alioto T."/>
            <person name="Gomez Garrido J."/>
        </authorList>
    </citation>
    <scope>NUCLEOTIDE SEQUENCE</scope>
    <source>
        <strain evidence="1">A484AB</strain>
    </source>
</reference>
<sequence length="65" mass="7255">CKLLFTRLKAIPSNSTKIHNIRSVQTTNKHSRKSESSPLLSTLPIKHLASLYRLPAIRGDPNAPH</sequence>
<name>A0A7D9HS52_PARCT</name>
<accession>A0A7D9HS52</accession>
<evidence type="ECO:0000313" key="1">
    <source>
        <dbReference type="EMBL" id="CAB3992212.1"/>
    </source>
</evidence>
<keyword evidence="2" id="KW-1185">Reference proteome</keyword>